<accession>A0A8X6WPI6</accession>
<evidence type="ECO:0000313" key="2">
    <source>
        <dbReference type="Proteomes" id="UP000886998"/>
    </source>
</evidence>
<proteinExistence type="predicted"/>
<reference evidence="1" key="1">
    <citation type="submission" date="2020-08" db="EMBL/GenBank/DDBJ databases">
        <title>Multicomponent nature underlies the extraordinary mechanical properties of spider dragline silk.</title>
        <authorList>
            <person name="Kono N."/>
            <person name="Nakamura H."/>
            <person name="Mori M."/>
            <person name="Yoshida Y."/>
            <person name="Ohtoshi R."/>
            <person name="Malay A.D."/>
            <person name="Moran D.A.P."/>
            <person name="Tomita M."/>
            <person name="Numata K."/>
            <person name="Arakawa K."/>
        </authorList>
    </citation>
    <scope>NUCLEOTIDE SEQUENCE</scope>
</reference>
<dbReference type="AlphaFoldDB" id="A0A8X6WPI6"/>
<protein>
    <submittedName>
        <fullName evidence="1">Uncharacterized protein</fullName>
    </submittedName>
</protein>
<name>A0A8X6WPI6_9ARAC</name>
<comment type="caution">
    <text evidence="1">The sequence shown here is derived from an EMBL/GenBank/DDBJ whole genome shotgun (WGS) entry which is preliminary data.</text>
</comment>
<dbReference type="EMBL" id="BMAV01000854">
    <property type="protein sequence ID" value="GFY38440.1"/>
    <property type="molecule type" value="Genomic_DNA"/>
</dbReference>
<dbReference type="Proteomes" id="UP000886998">
    <property type="component" value="Unassembled WGS sequence"/>
</dbReference>
<sequence>MLTLKEITQVKIVTVFVNDSKLRRKIVCSEEKIWKRLIRKKLSVLGIPLALQGEIIALVKPITLDVDFWRRDHDGIFTTKQEFSLKFCFHYDGTVDRIKTADLLIRSKWLSVRTRFVLACQYWSRWDVLTFFENSHEQQEIEFYASIRKKTKD</sequence>
<organism evidence="1 2">
    <name type="scientific">Trichonephila inaurata madagascariensis</name>
    <dbReference type="NCBI Taxonomy" id="2747483"/>
    <lineage>
        <taxon>Eukaryota</taxon>
        <taxon>Metazoa</taxon>
        <taxon>Ecdysozoa</taxon>
        <taxon>Arthropoda</taxon>
        <taxon>Chelicerata</taxon>
        <taxon>Arachnida</taxon>
        <taxon>Araneae</taxon>
        <taxon>Araneomorphae</taxon>
        <taxon>Entelegynae</taxon>
        <taxon>Araneoidea</taxon>
        <taxon>Nephilidae</taxon>
        <taxon>Trichonephila</taxon>
        <taxon>Trichonephila inaurata</taxon>
    </lineage>
</organism>
<evidence type="ECO:0000313" key="1">
    <source>
        <dbReference type="EMBL" id="GFY38440.1"/>
    </source>
</evidence>
<dbReference type="OrthoDB" id="6437663at2759"/>
<gene>
    <name evidence="1" type="ORF">TNIN_352181</name>
</gene>
<keyword evidence="2" id="KW-1185">Reference proteome</keyword>